<dbReference type="Proteomes" id="UP000564836">
    <property type="component" value="Plasmid pBb323S2d"/>
</dbReference>
<name>A0A7Z0TW52_9BRAD</name>
<reference evidence="2 3" key="3">
    <citation type="journal article" date="2022" name="Int. J. Syst. Evol. Microbiol.">
        <title>Strains of Bradyrhizobium barranii sp. nov. associated with legumes native to Canada are symbionts of soybeans and belong to different subspecies (subsp. barranii subsp. nov. and subsp. apii subsp. nov.) and symbiovars (sv. glycinearum and sv. septentrionale).</title>
        <authorList>
            <person name="Bromfield E.S.P."/>
            <person name="Cloutier S."/>
            <person name="Wasai-Hara S."/>
            <person name="Minamisawa K."/>
        </authorList>
    </citation>
    <scope>NUCLEOTIDE SEQUENCE [LARGE SCALE GENOMIC DNA]</scope>
    <source>
        <strain evidence="2 3">323S2</strain>
        <plasmid evidence="3">pBb323S2d</plasmid>
    </source>
</reference>
<sequence length="88" mass="9868">MWKLIGESYSWSAAIRFQTKLSKLAYLQANCRNGVSRRTDKEITQSLSVGARSLSAYGVSTPAELHHLIAAGIPAWRKVIEERHVKVE</sequence>
<organism evidence="1">
    <name type="scientific">Bradyrhizobium barranii subsp. barranii</name>
    <dbReference type="NCBI Taxonomy" id="2823807"/>
    <lineage>
        <taxon>Bacteria</taxon>
        <taxon>Pseudomonadati</taxon>
        <taxon>Pseudomonadota</taxon>
        <taxon>Alphaproteobacteria</taxon>
        <taxon>Hyphomicrobiales</taxon>
        <taxon>Nitrobacteraceae</taxon>
        <taxon>Bradyrhizobium</taxon>
        <taxon>Bradyrhizobium barranii</taxon>
    </lineage>
</organism>
<keyword evidence="2" id="KW-0614">Plasmid</keyword>
<dbReference type="EMBL" id="CP088277">
    <property type="protein sequence ID" value="UGX89479.1"/>
    <property type="molecule type" value="Genomic_DNA"/>
</dbReference>
<accession>A0A7Z0TW52</accession>
<gene>
    <name evidence="2" type="ORF">G6321_00000165</name>
    <name evidence="1" type="ORF">G6321_50300</name>
</gene>
<dbReference type="RefSeq" id="WP_038976728.1">
    <property type="nucleotide sequence ID" value="NZ_CP049701.1"/>
</dbReference>
<geneLocation type="plasmid" evidence="2 3">
    <name>pBb323S2d</name>
</geneLocation>
<dbReference type="EMBL" id="JACBFH010000002">
    <property type="protein sequence ID" value="NYY96302.1"/>
    <property type="molecule type" value="Genomic_DNA"/>
</dbReference>
<protein>
    <submittedName>
        <fullName evidence="1">Uncharacterized protein</fullName>
    </submittedName>
</protein>
<proteinExistence type="predicted"/>
<reference evidence="1" key="2">
    <citation type="submission" date="2020-06" db="EMBL/GenBank/DDBJ databases">
        <title>Whole Genome Sequence of Bradyrhizobium sp. Strain 323S2.</title>
        <authorList>
            <person name="Bromfield E.S.P."/>
        </authorList>
    </citation>
    <scope>NUCLEOTIDE SEQUENCE [LARGE SCALE GENOMIC DNA]</scope>
    <source>
        <strain evidence="1">323S2</strain>
    </source>
</reference>
<evidence type="ECO:0000313" key="1">
    <source>
        <dbReference type="EMBL" id="NYY96302.1"/>
    </source>
</evidence>
<evidence type="ECO:0000313" key="3">
    <source>
        <dbReference type="Proteomes" id="UP000564836"/>
    </source>
</evidence>
<reference evidence="2 3" key="1">
    <citation type="journal article" date="2017" name="Syst. Appl. Microbiol.">
        <title>Soybeans inoculated with root zone soils of Canadian native legumes harbour diverse and novel Bradyrhizobium spp. that possess agricultural potential.</title>
        <authorList>
            <person name="Bromfield E.S.P."/>
            <person name="Cloutier S."/>
            <person name="Tambong J.T."/>
            <person name="Tran Thi T.V."/>
        </authorList>
    </citation>
    <scope>NUCLEOTIDE SEQUENCE [LARGE SCALE GENOMIC DNA]</scope>
    <source>
        <strain evidence="2 3">323S2</strain>
    </source>
</reference>
<dbReference type="AlphaFoldDB" id="A0A7Z0TW52"/>
<evidence type="ECO:0000313" key="2">
    <source>
        <dbReference type="EMBL" id="UGX89479.1"/>
    </source>
</evidence>